<evidence type="ECO:0000313" key="6">
    <source>
        <dbReference type="Proteomes" id="UP000195087"/>
    </source>
</evidence>
<dbReference type="FunFam" id="3.30.360.10:FF:000023">
    <property type="entry name" value="Inositol 2-dehydrogenase"/>
    <property type="match status" value="1"/>
</dbReference>
<name>A0A9X6PTA8_BACUK</name>
<dbReference type="SUPFAM" id="SSF55347">
    <property type="entry name" value="Glyceraldehyde-3-phosphate dehydrogenase-like, C-terminal domain"/>
    <property type="match status" value="1"/>
</dbReference>
<evidence type="ECO:0000256" key="2">
    <source>
        <dbReference type="ARBA" id="ARBA00023002"/>
    </source>
</evidence>
<organism evidence="5 6">
    <name type="scientific">Bacillus thuringiensis serovar kumamotoensis</name>
    <dbReference type="NCBI Taxonomy" id="132267"/>
    <lineage>
        <taxon>Bacteria</taxon>
        <taxon>Bacillati</taxon>
        <taxon>Bacillota</taxon>
        <taxon>Bacilli</taxon>
        <taxon>Bacillales</taxon>
        <taxon>Bacillaceae</taxon>
        <taxon>Bacillus</taxon>
        <taxon>Bacillus cereus group</taxon>
    </lineage>
</organism>
<dbReference type="InterPro" id="IPR055170">
    <property type="entry name" value="GFO_IDH_MocA-like_dom"/>
</dbReference>
<dbReference type="PANTHER" id="PTHR42840">
    <property type="entry name" value="NAD(P)-BINDING ROSSMANN-FOLD SUPERFAMILY PROTEIN-RELATED"/>
    <property type="match status" value="1"/>
</dbReference>
<dbReference type="Gene3D" id="3.40.50.720">
    <property type="entry name" value="NAD(P)-binding Rossmann-like Domain"/>
    <property type="match status" value="1"/>
</dbReference>
<comment type="similarity">
    <text evidence="1">Belongs to the Gfo/Idh/MocA family.</text>
</comment>
<dbReference type="EMBL" id="NFEH01000024">
    <property type="protein sequence ID" value="OTZ79026.1"/>
    <property type="molecule type" value="Genomic_DNA"/>
</dbReference>
<dbReference type="PANTHER" id="PTHR42840:SF3">
    <property type="entry name" value="BINDING ROSSMANN FOLD OXIDOREDUCTASE, PUTATIVE (AFU_ORTHOLOGUE AFUA_2G10240)-RELATED"/>
    <property type="match status" value="1"/>
</dbReference>
<dbReference type="SUPFAM" id="SSF51735">
    <property type="entry name" value="NAD(P)-binding Rossmann-fold domains"/>
    <property type="match status" value="1"/>
</dbReference>
<dbReference type="AlphaFoldDB" id="A0A9X6PTA8"/>
<comment type="caution">
    <text evidence="5">The sequence shown here is derived from an EMBL/GenBank/DDBJ whole genome shotgun (WGS) entry which is preliminary data.</text>
</comment>
<evidence type="ECO:0000259" key="4">
    <source>
        <dbReference type="Pfam" id="PF22725"/>
    </source>
</evidence>
<reference evidence="5 6" key="1">
    <citation type="submission" date="2016-10" db="EMBL/GenBank/DDBJ databases">
        <title>Comparative genomics of Bacillus thuringiensis reveals a path to pathogens against multiple invertebrate hosts.</title>
        <authorList>
            <person name="Zheng J."/>
            <person name="Gao Q."/>
            <person name="Liu H."/>
            <person name="Peng D."/>
            <person name="Ruan L."/>
            <person name="Sun M."/>
        </authorList>
    </citation>
    <scope>NUCLEOTIDE SEQUENCE [LARGE SCALE GENOMIC DNA]</scope>
    <source>
        <strain evidence="5">BGSC 4W1</strain>
    </source>
</reference>
<sequence>MNVLTIGIIGAGRIGKLHVDNLQLMPQVKIKTVSDVVISHLEKWAEDKGISTLTTNYQDLLADPEIDAVFICSPTNTHAQIIKEAALAKKHIFCEKPVSFSVEETLDALEVVKEQGVSLQVGFNRRFDPNFRKVYDLIQQGEVGHPHILKITSRDPQPPSIEYVRSSGGLFMDMMIHDFDMARYVMNSEVVEVFAYGTTLIDPSIQEVNDVDTAIVTLKFANGALGVIDNSRQAVYGYDQRVEVFGEKGAVAADNCCPTTVQVSKTEGVVKDKPLYFFLERYTQAYIEEVTQFTKSIIEGKAVICSGNDGLQAERIAKAAKESLLTGKPVQIEHKQPALNQYRERLLIDR</sequence>
<evidence type="ECO:0000259" key="3">
    <source>
        <dbReference type="Pfam" id="PF01408"/>
    </source>
</evidence>
<dbReference type="InterPro" id="IPR000683">
    <property type="entry name" value="Gfo/Idh/MocA-like_OxRdtase_N"/>
</dbReference>
<dbReference type="InterPro" id="IPR036291">
    <property type="entry name" value="NAD(P)-bd_dom_sf"/>
</dbReference>
<proteinExistence type="inferred from homology"/>
<dbReference type="GO" id="GO:0016491">
    <property type="term" value="F:oxidoreductase activity"/>
    <property type="evidence" value="ECO:0007669"/>
    <property type="project" value="UniProtKB-KW"/>
</dbReference>
<evidence type="ECO:0000313" key="5">
    <source>
        <dbReference type="EMBL" id="OTZ79026.1"/>
    </source>
</evidence>
<dbReference type="RefSeq" id="WP_086391298.1">
    <property type="nucleotide sequence ID" value="NZ_NFEH01000024.1"/>
</dbReference>
<dbReference type="Proteomes" id="UP000195087">
    <property type="component" value="Unassembled WGS sequence"/>
</dbReference>
<feature type="domain" description="Gfo/Idh/MocA-like oxidoreductase N-terminal" evidence="3">
    <location>
        <begin position="5"/>
        <end position="123"/>
    </location>
</feature>
<protein>
    <submittedName>
        <fullName evidence="5">Inositol 2-dehydrogenase</fullName>
    </submittedName>
</protein>
<dbReference type="NCBIfam" id="TIGR04380">
    <property type="entry name" value="myo_inos_iolG"/>
    <property type="match status" value="1"/>
</dbReference>
<feature type="domain" description="GFO/IDH/MocA-like oxidoreductase" evidence="4">
    <location>
        <begin position="131"/>
        <end position="251"/>
    </location>
</feature>
<accession>A0A9X6PTA8</accession>
<gene>
    <name evidence="5" type="ORF">BK769_01555</name>
</gene>
<dbReference type="Gene3D" id="3.30.360.10">
    <property type="entry name" value="Dihydrodipicolinate Reductase, domain 2"/>
    <property type="match status" value="1"/>
</dbReference>
<evidence type="ECO:0000256" key="1">
    <source>
        <dbReference type="ARBA" id="ARBA00010928"/>
    </source>
</evidence>
<dbReference type="GO" id="GO:0000166">
    <property type="term" value="F:nucleotide binding"/>
    <property type="evidence" value="ECO:0007669"/>
    <property type="project" value="InterPro"/>
</dbReference>
<dbReference type="Pfam" id="PF22725">
    <property type="entry name" value="GFO_IDH_MocA_C3"/>
    <property type="match status" value="1"/>
</dbReference>
<dbReference type="Pfam" id="PF01408">
    <property type="entry name" value="GFO_IDH_MocA"/>
    <property type="match status" value="1"/>
</dbReference>
<keyword evidence="2" id="KW-0560">Oxidoreductase</keyword>
<dbReference type="InterPro" id="IPR030827">
    <property type="entry name" value="Myo_inos_IolG"/>
</dbReference>